<keyword evidence="4" id="KW-0949">S-adenosyl-L-methionine</keyword>
<keyword evidence="5" id="KW-0443">Lipid metabolism</keyword>
<comment type="caution">
    <text evidence="6">The sequence shown here is derived from an EMBL/GenBank/DDBJ whole genome shotgun (WGS) entry which is preliminary data.</text>
</comment>
<proteinExistence type="inferred from homology"/>
<keyword evidence="2 6" id="KW-0489">Methyltransferase</keyword>
<dbReference type="Proteomes" id="UP000518288">
    <property type="component" value="Unassembled WGS sequence"/>
</dbReference>
<evidence type="ECO:0000313" key="7">
    <source>
        <dbReference type="Proteomes" id="UP000518288"/>
    </source>
</evidence>
<dbReference type="GO" id="GO:0032259">
    <property type="term" value="P:methylation"/>
    <property type="evidence" value="ECO:0007669"/>
    <property type="project" value="UniProtKB-KW"/>
</dbReference>
<name>A0A7Y9R589_9BURK</name>
<dbReference type="EC" id="2.1.1.79" evidence="6"/>
<evidence type="ECO:0000256" key="1">
    <source>
        <dbReference type="ARBA" id="ARBA00010815"/>
    </source>
</evidence>
<evidence type="ECO:0000256" key="3">
    <source>
        <dbReference type="ARBA" id="ARBA00022679"/>
    </source>
</evidence>
<comment type="similarity">
    <text evidence="1">Belongs to the CFA/CMAS family.</text>
</comment>
<evidence type="ECO:0000256" key="4">
    <source>
        <dbReference type="ARBA" id="ARBA00022691"/>
    </source>
</evidence>
<dbReference type="InterPro" id="IPR003333">
    <property type="entry name" value="CMAS"/>
</dbReference>
<dbReference type="NCBIfam" id="NF008686">
    <property type="entry name" value="PRK11705.1"/>
    <property type="match status" value="1"/>
</dbReference>
<dbReference type="PIRSF" id="PIRSF003085">
    <property type="entry name" value="CMAS"/>
    <property type="match status" value="1"/>
</dbReference>
<dbReference type="InterPro" id="IPR029063">
    <property type="entry name" value="SAM-dependent_MTases_sf"/>
</dbReference>
<evidence type="ECO:0000313" key="6">
    <source>
        <dbReference type="EMBL" id="NYG35327.1"/>
    </source>
</evidence>
<reference evidence="6 7" key="1">
    <citation type="submission" date="2020-07" db="EMBL/GenBank/DDBJ databases">
        <title>Genomic Encyclopedia of Archaeal and Bacterial Type Strains, Phase II (KMG-II): from individual species to whole genera.</title>
        <authorList>
            <person name="Goeker M."/>
        </authorList>
    </citation>
    <scope>NUCLEOTIDE SEQUENCE [LARGE SCALE GENOMIC DNA]</scope>
    <source>
        <strain evidence="6 7">DSM 21226</strain>
    </source>
</reference>
<keyword evidence="3 6" id="KW-0808">Transferase</keyword>
<dbReference type="PANTHER" id="PTHR43667">
    <property type="entry name" value="CYCLOPROPANE-FATTY-ACYL-PHOSPHOLIPID SYNTHASE"/>
    <property type="match status" value="1"/>
</dbReference>
<dbReference type="CDD" id="cd02440">
    <property type="entry name" value="AdoMet_MTases"/>
    <property type="match status" value="1"/>
</dbReference>
<evidence type="ECO:0000256" key="2">
    <source>
        <dbReference type="ARBA" id="ARBA00022603"/>
    </source>
</evidence>
<sequence length="392" mass="44707">MLLTSLSTKVPPADPGRVAAQALPRTLARLFERAGIRVNGPDPWDLQLHDPAAWGRMLRHGVLGFGESYMDQQWDCECLEELICRLLLADGDHVVTPQSLPGWLARQLRHGLMNLQSVARAFHVAEQHYDLDNELFAAMLDEQMVYSCAYWAHATDLDQAQRDKLDLICRKLDLQAGEQLLDVGCGWGGLAAHAARHYGSQVQGATVSREQATLARARCEGLPVQINVTDWRALHGRHDKLASVGMFEHVGPKNHRAYFQHMHDLLKPGGLFLLHTIGIDRTSGATNAWTDHYIFPNGKLPSALELTRAIEGLFTIEDWHNFPADYERTLLHWWQRFEQHWPALRSRHDERFLRMWRFYLLSSAGYFRSGQGQLWQLVLSPPGRCRGYRSVR</sequence>
<dbReference type="PANTHER" id="PTHR43667:SF1">
    <property type="entry name" value="CYCLOPROPANE-FATTY-ACYL-PHOSPHOLIPID SYNTHASE"/>
    <property type="match status" value="1"/>
</dbReference>
<evidence type="ECO:0000256" key="5">
    <source>
        <dbReference type="ARBA" id="ARBA00023098"/>
    </source>
</evidence>
<dbReference type="Gene3D" id="3.40.50.150">
    <property type="entry name" value="Vaccinia Virus protein VP39"/>
    <property type="match status" value="1"/>
</dbReference>
<dbReference type="GO" id="GO:0008610">
    <property type="term" value="P:lipid biosynthetic process"/>
    <property type="evidence" value="ECO:0007669"/>
    <property type="project" value="InterPro"/>
</dbReference>
<dbReference type="RefSeq" id="WP_179635863.1">
    <property type="nucleotide sequence ID" value="NZ_JACCFH010000001.1"/>
</dbReference>
<organism evidence="6 7">
    <name type="scientific">Sphaerotilus montanus</name>
    <dbReference type="NCBI Taxonomy" id="522889"/>
    <lineage>
        <taxon>Bacteria</taxon>
        <taxon>Pseudomonadati</taxon>
        <taxon>Pseudomonadota</taxon>
        <taxon>Betaproteobacteria</taxon>
        <taxon>Burkholderiales</taxon>
        <taxon>Sphaerotilaceae</taxon>
        <taxon>Sphaerotilus</taxon>
    </lineage>
</organism>
<dbReference type="EMBL" id="JACCFH010000001">
    <property type="protein sequence ID" value="NYG35327.1"/>
    <property type="molecule type" value="Genomic_DNA"/>
</dbReference>
<dbReference type="SUPFAM" id="SSF53335">
    <property type="entry name" value="S-adenosyl-L-methionine-dependent methyltransferases"/>
    <property type="match status" value="1"/>
</dbReference>
<accession>A0A7Y9R589</accession>
<dbReference type="GO" id="GO:0008825">
    <property type="term" value="F:cyclopropane-fatty-acyl-phospholipid synthase activity"/>
    <property type="evidence" value="ECO:0007669"/>
    <property type="project" value="UniProtKB-EC"/>
</dbReference>
<dbReference type="InterPro" id="IPR050723">
    <property type="entry name" value="CFA/CMAS"/>
</dbReference>
<dbReference type="AlphaFoldDB" id="A0A7Y9R589"/>
<protein>
    <submittedName>
        <fullName evidence="6">Cyclopropane-fatty-acyl-phospholipid synthase</fullName>
        <ecNumber evidence="6">2.1.1.79</ecNumber>
    </submittedName>
</protein>
<dbReference type="Pfam" id="PF02353">
    <property type="entry name" value="CMAS"/>
    <property type="match status" value="1"/>
</dbReference>
<keyword evidence="7" id="KW-1185">Reference proteome</keyword>
<gene>
    <name evidence="6" type="ORF">BDD16_004313</name>
</gene>